<evidence type="ECO:0000313" key="9">
    <source>
        <dbReference type="Proteomes" id="UP000598350"/>
    </source>
</evidence>
<comment type="caution">
    <text evidence="8">The sequence shown here is derived from an EMBL/GenBank/DDBJ whole genome shotgun (WGS) entry which is preliminary data.</text>
</comment>
<evidence type="ECO:0000256" key="5">
    <source>
        <dbReference type="ARBA" id="ARBA00023237"/>
    </source>
</evidence>
<evidence type="ECO:0000256" key="3">
    <source>
        <dbReference type="ARBA" id="ARBA00022729"/>
    </source>
</evidence>
<gene>
    <name evidence="8" type="ORF">HPE63_13665</name>
</gene>
<feature type="domain" description="SusD-like N-terminal" evidence="7">
    <location>
        <begin position="73"/>
        <end position="202"/>
    </location>
</feature>
<dbReference type="InterPro" id="IPR033985">
    <property type="entry name" value="SusD-like_N"/>
</dbReference>
<protein>
    <submittedName>
        <fullName evidence="8">RagB/SusD family nutrient uptake outer membrane protein</fullName>
    </submittedName>
</protein>
<organism evidence="8 9">
    <name type="scientific">Maribacter arenosus</name>
    <dbReference type="NCBI Taxonomy" id="1854708"/>
    <lineage>
        <taxon>Bacteria</taxon>
        <taxon>Pseudomonadati</taxon>
        <taxon>Bacteroidota</taxon>
        <taxon>Flavobacteriia</taxon>
        <taxon>Flavobacteriales</taxon>
        <taxon>Flavobacteriaceae</taxon>
        <taxon>Maribacter</taxon>
    </lineage>
</organism>
<dbReference type="RefSeq" id="WP_188314820.1">
    <property type="nucleotide sequence ID" value="NZ_JABTCG010000004.1"/>
</dbReference>
<comment type="subcellular location">
    <subcellularLocation>
        <location evidence="1">Cell outer membrane</location>
    </subcellularLocation>
</comment>
<keyword evidence="3" id="KW-0732">Signal</keyword>
<dbReference type="EMBL" id="JABTCG010000004">
    <property type="protein sequence ID" value="MBD0851723.1"/>
    <property type="molecule type" value="Genomic_DNA"/>
</dbReference>
<feature type="domain" description="RagB/SusD" evidence="6">
    <location>
        <begin position="323"/>
        <end position="414"/>
    </location>
</feature>
<evidence type="ECO:0000256" key="2">
    <source>
        <dbReference type="ARBA" id="ARBA00006275"/>
    </source>
</evidence>
<dbReference type="CDD" id="cd08977">
    <property type="entry name" value="SusD"/>
    <property type="match status" value="1"/>
</dbReference>
<evidence type="ECO:0000256" key="4">
    <source>
        <dbReference type="ARBA" id="ARBA00023136"/>
    </source>
</evidence>
<proteinExistence type="inferred from homology"/>
<keyword evidence="9" id="KW-1185">Reference proteome</keyword>
<accession>A0ABR7VDL1</accession>
<dbReference type="Proteomes" id="UP000598350">
    <property type="component" value="Unassembled WGS sequence"/>
</dbReference>
<dbReference type="Gene3D" id="1.25.40.390">
    <property type="match status" value="1"/>
</dbReference>
<dbReference type="SUPFAM" id="SSF48452">
    <property type="entry name" value="TPR-like"/>
    <property type="match status" value="1"/>
</dbReference>
<comment type="similarity">
    <text evidence="2">Belongs to the SusD family.</text>
</comment>
<dbReference type="PROSITE" id="PS51257">
    <property type="entry name" value="PROKAR_LIPOPROTEIN"/>
    <property type="match status" value="1"/>
</dbReference>
<sequence length="446" mass="48573">MKTIYLVVVSMLLLTACDNDLDQFPPNIANSDSLTDFDGVLNAAYFYQLGTVTPMAVMGEFRADNAFMFEPPYTEFDEYDNGLTAMEDQFFGPFYSALYKSILSANSVIENSTNATEVGEAKFLRALSYFKLVQVFGDVTVNLEASPSLTDTSILVRQPVADVYNDVIIPDLQDAIAALDNSEILRGRASKLAAQALLGKAYASRGDYSSAQPYLAAVVNGAATAGVELKENFDEVFGAANEIENSEIIFSTQISSSIVDEYSPATDFWNWFVGDDPKSDFPVDPDLVAAFDASEANGGGTDLRRAVTLTDEGTTAIKFPKEGGLGAEHDWIEMRLADIILLYAETLNENGAPASTVLPLLNPIRTRAGLNSLTGTISTQAEVRQAILDERRLELAFEGHRWFDLIRTGTVDAEMGETVNSNYYVFPIPISEILATDGVITQNPGY</sequence>
<dbReference type="InterPro" id="IPR011990">
    <property type="entry name" value="TPR-like_helical_dom_sf"/>
</dbReference>
<dbReference type="InterPro" id="IPR012944">
    <property type="entry name" value="SusD_RagB_dom"/>
</dbReference>
<evidence type="ECO:0000313" key="8">
    <source>
        <dbReference type="EMBL" id="MBD0851723.1"/>
    </source>
</evidence>
<reference evidence="8 9" key="1">
    <citation type="submission" date="2020-05" db="EMBL/GenBank/DDBJ databases">
        <title>The draft genome sequence of Maribacter arenosus CAU 1321.</title>
        <authorList>
            <person name="Mu L."/>
        </authorList>
    </citation>
    <scope>NUCLEOTIDE SEQUENCE [LARGE SCALE GENOMIC DNA]</scope>
    <source>
        <strain evidence="8 9">CAU 1321</strain>
    </source>
</reference>
<evidence type="ECO:0000259" key="6">
    <source>
        <dbReference type="Pfam" id="PF07980"/>
    </source>
</evidence>
<keyword evidence="5" id="KW-0998">Cell outer membrane</keyword>
<evidence type="ECO:0000259" key="7">
    <source>
        <dbReference type="Pfam" id="PF14322"/>
    </source>
</evidence>
<name>A0ABR7VDL1_9FLAO</name>
<dbReference type="Pfam" id="PF14322">
    <property type="entry name" value="SusD-like_3"/>
    <property type="match status" value="1"/>
</dbReference>
<evidence type="ECO:0000256" key="1">
    <source>
        <dbReference type="ARBA" id="ARBA00004442"/>
    </source>
</evidence>
<dbReference type="Pfam" id="PF07980">
    <property type="entry name" value="SusD_RagB"/>
    <property type="match status" value="1"/>
</dbReference>
<keyword evidence="4" id="KW-0472">Membrane</keyword>